<evidence type="ECO:0000313" key="8">
    <source>
        <dbReference type="Proteomes" id="UP001500711"/>
    </source>
</evidence>
<evidence type="ECO:0000259" key="6">
    <source>
        <dbReference type="PROSITE" id="PS50901"/>
    </source>
</evidence>
<evidence type="ECO:0000256" key="2">
    <source>
        <dbReference type="ARBA" id="ARBA00022840"/>
    </source>
</evidence>
<comment type="caution">
    <text evidence="7">The sequence shown here is derived from an EMBL/GenBank/DDBJ whole genome shotgun (WGS) entry which is preliminary data.</text>
</comment>
<dbReference type="InterPro" id="IPR050206">
    <property type="entry name" value="FtsK/SpoIIIE/SftA"/>
</dbReference>
<protein>
    <submittedName>
        <fullName evidence="7">FtsK/SpoIIIE domain-containing protein</fullName>
    </submittedName>
</protein>
<dbReference type="SUPFAM" id="SSF52540">
    <property type="entry name" value="P-loop containing nucleoside triphosphate hydrolases"/>
    <property type="match status" value="1"/>
</dbReference>
<feature type="region of interest" description="Disordered" evidence="4">
    <location>
        <begin position="1"/>
        <end position="45"/>
    </location>
</feature>
<dbReference type="InterPro" id="IPR002543">
    <property type="entry name" value="FtsK_dom"/>
</dbReference>
<gene>
    <name evidence="7" type="ORF">GCM10022267_25790</name>
</gene>
<keyword evidence="5" id="KW-1133">Transmembrane helix</keyword>
<reference evidence="8" key="1">
    <citation type="journal article" date="2019" name="Int. J. Syst. Evol. Microbiol.">
        <title>The Global Catalogue of Microorganisms (GCM) 10K type strain sequencing project: providing services to taxonomists for standard genome sequencing and annotation.</title>
        <authorList>
            <consortium name="The Broad Institute Genomics Platform"/>
            <consortium name="The Broad Institute Genome Sequencing Center for Infectious Disease"/>
            <person name="Wu L."/>
            <person name="Ma J."/>
        </authorList>
    </citation>
    <scope>NUCLEOTIDE SEQUENCE [LARGE SCALE GENOMIC DNA]</scope>
    <source>
        <strain evidence="8">JCM 17494</strain>
    </source>
</reference>
<feature type="binding site" evidence="3">
    <location>
        <begin position="389"/>
        <end position="396"/>
    </location>
    <ligand>
        <name>ATP</name>
        <dbReference type="ChEBI" id="CHEBI:30616"/>
    </ligand>
</feature>
<keyword evidence="8" id="KW-1185">Reference proteome</keyword>
<feature type="domain" description="FtsK" evidence="6">
    <location>
        <begin position="362"/>
        <end position="566"/>
    </location>
</feature>
<feature type="transmembrane region" description="Helical" evidence="5">
    <location>
        <begin position="376"/>
        <end position="394"/>
    </location>
</feature>
<sequence>MSETTTTTLVGTPDGDGPEDPFMNTTPTDGDTVHETTPAPAPTNVVPLRRLPVHEPAGEVLEGEIVMVDQPDTGRSLPVWEGLRGAKRRPLIAPWLRSWDEFNATAAWTCKHYAHTAAFHTLRMPLYGWRLLAQAPRGLARFISSAWAWLTDSEGRPLRAAAVRDEDATGYLRLVNERNARIRVRWGLLGSALLGVLIGWFLLPDPVPSWARWALWALVAVGTAALGVTGRRADKPFMSQAVVSTQVSKLTSDIVVRALSSLGIAAMNPTRGTAITFPAPIVRDGPGWRSDVDLPYGVTVTDIIERRDRLASGLRRPLGCVWPEPANEEHAGRLVLWVGDQPMSKAKQPAWPLLKGGEADVFKPLPFGNDQRGRQVSILLMFANILIGAMPRYGKTFALRVLLLALALDPRVEMRVFELKGTGDLSPLEKVAHHYASGADDATITACVESLREVYKELERRAKTISKLPKDICPENKVTPQLAGNRKLGLHPMAFSIDECQELFSHPTLGKEAGELATAIIKRGPAMGIILILATQRPDKDSLPTGVSANVGIRFCLRVMGQVENDMVLGTSAYRNGVRATMFTQSDKGIGYLVGAADDPQIVRSSYLDGPASDRVADRARALREAAGTITGHAAGEEATPSGGGQADTLLADIAGVIGADEPKIWSETVVDRLVELRPAVYGQWAELDGTGKATALSAALKPYGISTGQVWGTAPGATKGANRRGIERAHITEMLAERNRDRSVS</sequence>
<dbReference type="Proteomes" id="UP001500711">
    <property type="component" value="Unassembled WGS sequence"/>
</dbReference>
<feature type="transmembrane region" description="Helical" evidence="5">
    <location>
        <begin position="186"/>
        <end position="203"/>
    </location>
</feature>
<evidence type="ECO:0000256" key="4">
    <source>
        <dbReference type="SAM" id="MobiDB-lite"/>
    </source>
</evidence>
<keyword evidence="2 3" id="KW-0067">ATP-binding</keyword>
<dbReference type="PANTHER" id="PTHR22683">
    <property type="entry name" value="SPORULATION PROTEIN RELATED"/>
    <property type="match status" value="1"/>
</dbReference>
<keyword evidence="5" id="KW-0472">Membrane</keyword>
<organism evidence="7 8">
    <name type="scientific">Lentzea roselyniae</name>
    <dbReference type="NCBI Taxonomy" id="531940"/>
    <lineage>
        <taxon>Bacteria</taxon>
        <taxon>Bacillati</taxon>
        <taxon>Actinomycetota</taxon>
        <taxon>Actinomycetes</taxon>
        <taxon>Pseudonocardiales</taxon>
        <taxon>Pseudonocardiaceae</taxon>
        <taxon>Lentzea</taxon>
    </lineage>
</organism>
<name>A0ABP7AQZ5_9PSEU</name>
<evidence type="ECO:0000256" key="5">
    <source>
        <dbReference type="SAM" id="Phobius"/>
    </source>
</evidence>
<evidence type="ECO:0000313" key="7">
    <source>
        <dbReference type="EMBL" id="GAA3638133.1"/>
    </source>
</evidence>
<dbReference type="Gene3D" id="3.40.50.300">
    <property type="entry name" value="P-loop containing nucleotide triphosphate hydrolases"/>
    <property type="match status" value="1"/>
</dbReference>
<keyword evidence="5" id="KW-0812">Transmembrane</keyword>
<dbReference type="InterPro" id="IPR027417">
    <property type="entry name" value="P-loop_NTPase"/>
</dbReference>
<dbReference type="Pfam" id="PF01580">
    <property type="entry name" value="FtsK_SpoIIIE"/>
    <property type="match status" value="1"/>
</dbReference>
<dbReference type="EMBL" id="BAABBE010000006">
    <property type="protein sequence ID" value="GAA3638133.1"/>
    <property type="molecule type" value="Genomic_DNA"/>
</dbReference>
<evidence type="ECO:0000256" key="1">
    <source>
        <dbReference type="ARBA" id="ARBA00022741"/>
    </source>
</evidence>
<dbReference type="PANTHER" id="PTHR22683:SF41">
    <property type="entry name" value="DNA TRANSLOCASE FTSK"/>
    <property type="match status" value="1"/>
</dbReference>
<evidence type="ECO:0000256" key="3">
    <source>
        <dbReference type="PROSITE-ProRule" id="PRU00289"/>
    </source>
</evidence>
<dbReference type="PROSITE" id="PS50901">
    <property type="entry name" value="FTSK"/>
    <property type="match status" value="1"/>
</dbReference>
<feature type="transmembrane region" description="Helical" evidence="5">
    <location>
        <begin position="209"/>
        <end position="228"/>
    </location>
</feature>
<proteinExistence type="predicted"/>
<keyword evidence="1 3" id="KW-0547">Nucleotide-binding</keyword>
<dbReference type="RefSeq" id="WP_346129905.1">
    <property type="nucleotide sequence ID" value="NZ_BAABBE010000006.1"/>
</dbReference>
<accession>A0ABP7AQZ5</accession>